<dbReference type="OrthoDB" id="630895at2759"/>
<organism evidence="1 2">
    <name type="scientific">Didymella pomorum</name>
    <dbReference type="NCBI Taxonomy" id="749634"/>
    <lineage>
        <taxon>Eukaryota</taxon>
        <taxon>Fungi</taxon>
        <taxon>Dikarya</taxon>
        <taxon>Ascomycota</taxon>
        <taxon>Pezizomycotina</taxon>
        <taxon>Dothideomycetes</taxon>
        <taxon>Pleosporomycetidae</taxon>
        <taxon>Pleosporales</taxon>
        <taxon>Pleosporineae</taxon>
        <taxon>Didymellaceae</taxon>
        <taxon>Didymella</taxon>
    </lineage>
</organism>
<dbReference type="EMBL" id="JAPEVA010000045">
    <property type="protein sequence ID" value="KAJ4404129.1"/>
    <property type="molecule type" value="Genomic_DNA"/>
</dbReference>
<name>A0A9W8ZE06_9PLEO</name>
<evidence type="ECO:0000313" key="2">
    <source>
        <dbReference type="Proteomes" id="UP001140510"/>
    </source>
</evidence>
<dbReference type="PANTHER" id="PTHR34822:SF1">
    <property type="entry name" value="GRPB FAMILY PROTEIN"/>
    <property type="match status" value="1"/>
</dbReference>
<dbReference type="PANTHER" id="PTHR34822">
    <property type="entry name" value="GRPB DOMAIN PROTEIN (AFU_ORTHOLOGUE AFUA_1G01530)"/>
    <property type="match status" value="1"/>
</dbReference>
<dbReference type="Pfam" id="PF04229">
    <property type="entry name" value="GrpB"/>
    <property type="match status" value="1"/>
</dbReference>
<dbReference type="Proteomes" id="UP001140510">
    <property type="component" value="Unassembled WGS sequence"/>
</dbReference>
<keyword evidence="2" id="KW-1185">Reference proteome</keyword>
<gene>
    <name evidence="1" type="ORF">N0V91_006031</name>
</gene>
<dbReference type="InterPro" id="IPR043519">
    <property type="entry name" value="NT_sf"/>
</dbReference>
<dbReference type="Gene3D" id="3.30.460.10">
    <property type="entry name" value="Beta Polymerase, domain 2"/>
    <property type="match status" value="1"/>
</dbReference>
<evidence type="ECO:0008006" key="3">
    <source>
        <dbReference type="Google" id="ProtNLM"/>
    </source>
</evidence>
<protein>
    <recommendedName>
        <fullName evidence="3">GrpB family protein</fullName>
    </recommendedName>
</protein>
<reference evidence="1" key="1">
    <citation type="submission" date="2022-10" db="EMBL/GenBank/DDBJ databases">
        <title>Tapping the CABI collections for fungal endophytes: first genome assemblies for Collariella, Neodidymelliopsis, Ascochyta clinopodiicola, Didymella pomorum, Didymosphaeria variabile, Neocosmospora piperis and Neocucurbitaria cava.</title>
        <authorList>
            <person name="Hill R."/>
        </authorList>
    </citation>
    <scope>NUCLEOTIDE SEQUENCE</scope>
    <source>
        <strain evidence="1">IMI 355091</strain>
    </source>
</reference>
<evidence type="ECO:0000313" key="1">
    <source>
        <dbReference type="EMBL" id="KAJ4404129.1"/>
    </source>
</evidence>
<proteinExistence type="predicted"/>
<comment type="caution">
    <text evidence="1">The sequence shown here is derived from an EMBL/GenBank/DDBJ whole genome shotgun (WGS) entry which is preliminary data.</text>
</comment>
<dbReference type="InterPro" id="IPR007344">
    <property type="entry name" value="GrpB/CoaE"/>
</dbReference>
<sequence length="190" mass="20954">MVLRIAILDYDPLWAEHFVRIKAELLTALAKVPIVTVEHVGSTSVPGLAAKPIIDIDVVVAPEHYAVAASALSYGGYVFKPEPGGMDRMSFRYAAHKLDSGATKPTEDGDIRRAVYLVMPTAESYRNHLAVRQVLLSHTELRHEYAEVKRNLAKGEFESIGHYGAGKTEVLQRILAKSDFEKTSSQEVPP</sequence>
<accession>A0A9W8ZE06</accession>
<dbReference type="AlphaFoldDB" id="A0A9W8ZE06"/>
<dbReference type="SUPFAM" id="SSF81301">
    <property type="entry name" value="Nucleotidyltransferase"/>
    <property type="match status" value="1"/>
</dbReference>